<accession>A0A4R8UK89</accession>
<keyword evidence="6" id="KW-1185">Reference proteome</keyword>
<keyword evidence="1 3" id="KW-0547">Nucleotide-binding</keyword>
<keyword evidence="3 5" id="KW-0808">Transferase</keyword>
<gene>
    <name evidence="3" type="primary">coaE</name>
    <name evidence="5" type="ORF">E3O23_02035</name>
</gene>
<name>A0A4R8UK89_9MICO</name>
<dbReference type="CDD" id="cd02022">
    <property type="entry name" value="DPCK"/>
    <property type="match status" value="1"/>
</dbReference>
<keyword evidence="3" id="KW-0173">Coenzyme A biosynthesis</keyword>
<evidence type="ECO:0000256" key="3">
    <source>
        <dbReference type="HAMAP-Rule" id="MF_00376"/>
    </source>
</evidence>
<evidence type="ECO:0000256" key="4">
    <source>
        <dbReference type="NCBIfam" id="TIGR00152"/>
    </source>
</evidence>
<dbReference type="GO" id="GO:0005737">
    <property type="term" value="C:cytoplasm"/>
    <property type="evidence" value="ECO:0007669"/>
    <property type="project" value="UniProtKB-SubCell"/>
</dbReference>
<dbReference type="EC" id="2.7.1.24" evidence="3 4"/>
<dbReference type="Pfam" id="PF01121">
    <property type="entry name" value="CoaE"/>
    <property type="match status" value="1"/>
</dbReference>
<sequence>MYVIGLTGGIASGKSTVARRLVEHGAVHIDADHLARVVVEPGTDALARIRETFGDEVLNADGSLNRAALGALVFGEPAALAQLNAIVHPAVRALSDELIRAAEQADPDAIVVYDVPLLVEADVAHPFDLIVVAHADEETRMRRMVDLRGMDETDAARRIGSQASAADRLAIANVVIDTDGTLAHTLAQVDALYERVRAELGRSTVRGAP</sequence>
<dbReference type="NCBIfam" id="TIGR00152">
    <property type="entry name" value="dephospho-CoA kinase"/>
    <property type="match status" value="1"/>
</dbReference>
<evidence type="ECO:0000313" key="6">
    <source>
        <dbReference type="Proteomes" id="UP000297866"/>
    </source>
</evidence>
<dbReference type="AlphaFoldDB" id="A0A4R8UK89"/>
<dbReference type="NCBIfam" id="NF002879">
    <property type="entry name" value="PRK03333.1"/>
    <property type="match status" value="1"/>
</dbReference>
<dbReference type="GO" id="GO:0015937">
    <property type="term" value="P:coenzyme A biosynthetic process"/>
    <property type="evidence" value="ECO:0007669"/>
    <property type="project" value="UniProtKB-UniRule"/>
</dbReference>
<dbReference type="Gene3D" id="3.40.50.300">
    <property type="entry name" value="P-loop containing nucleotide triphosphate hydrolases"/>
    <property type="match status" value="1"/>
</dbReference>
<proteinExistence type="inferred from homology"/>
<comment type="catalytic activity">
    <reaction evidence="3">
        <text>3'-dephospho-CoA + ATP = ADP + CoA + H(+)</text>
        <dbReference type="Rhea" id="RHEA:18245"/>
        <dbReference type="ChEBI" id="CHEBI:15378"/>
        <dbReference type="ChEBI" id="CHEBI:30616"/>
        <dbReference type="ChEBI" id="CHEBI:57287"/>
        <dbReference type="ChEBI" id="CHEBI:57328"/>
        <dbReference type="ChEBI" id="CHEBI:456216"/>
        <dbReference type="EC" id="2.7.1.24"/>
    </reaction>
</comment>
<comment type="caution">
    <text evidence="5">The sequence shown here is derived from an EMBL/GenBank/DDBJ whole genome shotgun (WGS) entry which is preliminary data.</text>
</comment>
<comment type="pathway">
    <text evidence="3">Cofactor biosynthesis; coenzyme A biosynthesis; CoA from (R)-pantothenate: step 5/5.</text>
</comment>
<evidence type="ECO:0000256" key="2">
    <source>
        <dbReference type="ARBA" id="ARBA00022840"/>
    </source>
</evidence>
<dbReference type="PROSITE" id="PS51219">
    <property type="entry name" value="DPCK"/>
    <property type="match status" value="1"/>
</dbReference>
<comment type="function">
    <text evidence="3">Catalyzes the phosphorylation of the 3'-hydroxyl group of dephosphocoenzyme A to form coenzyme A.</text>
</comment>
<evidence type="ECO:0000313" key="5">
    <source>
        <dbReference type="EMBL" id="TFB55645.1"/>
    </source>
</evidence>
<organism evidence="5 6">
    <name type="scientific">Cryobacterium tagatosivorans</name>
    <dbReference type="NCBI Taxonomy" id="1259199"/>
    <lineage>
        <taxon>Bacteria</taxon>
        <taxon>Bacillati</taxon>
        <taxon>Actinomycetota</taxon>
        <taxon>Actinomycetes</taxon>
        <taxon>Micrococcales</taxon>
        <taxon>Microbacteriaceae</taxon>
        <taxon>Cryobacterium</taxon>
    </lineage>
</organism>
<keyword evidence="3" id="KW-0963">Cytoplasm</keyword>
<dbReference type="RefSeq" id="WP_134487828.1">
    <property type="nucleotide sequence ID" value="NZ_SOEZ01000011.1"/>
</dbReference>
<dbReference type="UniPathway" id="UPA00241">
    <property type="reaction ID" value="UER00356"/>
</dbReference>
<dbReference type="Proteomes" id="UP000297866">
    <property type="component" value="Unassembled WGS sequence"/>
</dbReference>
<feature type="binding site" evidence="3">
    <location>
        <begin position="11"/>
        <end position="16"/>
    </location>
    <ligand>
        <name>ATP</name>
        <dbReference type="ChEBI" id="CHEBI:30616"/>
    </ligand>
</feature>
<dbReference type="GO" id="GO:0005524">
    <property type="term" value="F:ATP binding"/>
    <property type="evidence" value="ECO:0007669"/>
    <property type="project" value="UniProtKB-UniRule"/>
</dbReference>
<dbReference type="PANTHER" id="PTHR10695:SF46">
    <property type="entry name" value="BIFUNCTIONAL COENZYME A SYNTHASE-RELATED"/>
    <property type="match status" value="1"/>
</dbReference>
<dbReference type="EMBL" id="SOEZ01000011">
    <property type="protein sequence ID" value="TFB55645.1"/>
    <property type="molecule type" value="Genomic_DNA"/>
</dbReference>
<keyword evidence="2 3" id="KW-0067">ATP-binding</keyword>
<dbReference type="InterPro" id="IPR001977">
    <property type="entry name" value="Depp_CoAkinase"/>
</dbReference>
<keyword evidence="3 5" id="KW-0418">Kinase</keyword>
<dbReference type="OrthoDB" id="9812943at2"/>
<dbReference type="PANTHER" id="PTHR10695">
    <property type="entry name" value="DEPHOSPHO-COA KINASE-RELATED"/>
    <property type="match status" value="1"/>
</dbReference>
<dbReference type="SUPFAM" id="SSF52540">
    <property type="entry name" value="P-loop containing nucleoside triphosphate hydrolases"/>
    <property type="match status" value="1"/>
</dbReference>
<dbReference type="InterPro" id="IPR027417">
    <property type="entry name" value="P-loop_NTPase"/>
</dbReference>
<reference evidence="5 6" key="1">
    <citation type="submission" date="2019-03" db="EMBL/GenBank/DDBJ databases">
        <title>Genomics of glacier-inhabiting Cryobacterium strains.</title>
        <authorList>
            <person name="Liu Q."/>
            <person name="Xin Y.-H."/>
        </authorList>
    </citation>
    <scope>NUCLEOTIDE SEQUENCE [LARGE SCALE GENOMIC DNA]</scope>
    <source>
        <strain evidence="5 6">Sr47</strain>
    </source>
</reference>
<protein>
    <recommendedName>
        <fullName evidence="3 4">Dephospho-CoA kinase</fullName>
        <ecNumber evidence="3 4">2.7.1.24</ecNumber>
    </recommendedName>
    <alternativeName>
        <fullName evidence="3">Dephosphocoenzyme A kinase</fullName>
    </alternativeName>
</protein>
<evidence type="ECO:0000256" key="1">
    <source>
        <dbReference type="ARBA" id="ARBA00022741"/>
    </source>
</evidence>
<dbReference type="HAMAP" id="MF_00376">
    <property type="entry name" value="Dephospho_CoA_kinase"/>
    <property type="match status" value="1"/>
</dbReference>
<comment type="subcellular location">
    <subcellularLocation>
        <location evidence="3">Cytoplasm</location>
    </subcellularLocation>
</comment>
<comment type="similarity">
    <text evidence="3">Belongs to the CoaE family.</text>
</comment>
<dbReference type="GO" id="GO:0004140">
    <property type="term" value="F:dephospho-CoA kinase activity"/>
    <property type="evidence" value="ECO:0007669"/>
    <property type="project" value="UniProtKB-UniRule"/>
</dbReference>